<comment type="caution">
    <text evidence="1">The sequence shown here is derived from an EMBL/GenBank/DDBJ whole genome shotgun (WGS) entry which is preliminary data.</text>
</comment>
<dbReference type="AlphaFoldDB" id="A0A3D9BAG7"/>
<proteinExistence type="predicted"/>
<organism evidence="1 2">
    <name type="scientific">Chryseobacterium pennipullorum</name>
    <dbReference type="NCBI Taxonomy" id="2258963"/>
    <lineage>
        <taxon>Bacteria</taxon>
        <taxon>Pseudomonadati</taxon>
        <taxon>Bacteroidota</taxon>
        <taxon>Flavobacteriia</taxon>
        <taxon>Flavobacteriales</taxon>
        <taxon>Weeksellaceae</taxon>
        <taxon>Chryseobacterium group</taxon>
        <taxon>Chryseobacterium</taxon>
    </lineage>
</organism>
<reference evidence="1 2" key="1">
    <citation type="submission" date="2018-06" db="EMBL/GenBank/DDBJ databases">
        <title>Novel Chryseobacterium species.</title>
        <authorList>
            <person name="Newman J."/>
            <person name="Hugo C."/>
            <person name="Oosthuizen L."/>
            <person name="Charimba G."/>
        </authorList>
    </citation>
    <scope>NUCLEOTIDE SEQUENCE [LARGE SCALE GENOMIC DNA]</scope>
    <source>
        <strain evidence="1 2">7_F195</strain>
    </source>
</reference>
<keyword evidence="2" id="KW-1185">Reference proteome</keyword>
<accession>A0A3D9BAG7</accession>
<evidence type="ECO:0000313" key="1">
    <source>
        <dbReference type="EMBL" id="REC50172.1"/>
    </source>
</evidence>
<dbReference type="Proteomes" id="UP000256257">
    <property type="component" value="Unassembled WGS sequence"/>
</dbReference>
<sequence length="85" mass="9995">MEPVPHEVKNNEITVTLALLSKDLQDMMHHCLLYNWKYEIIDSYNLQLHIPKDSVHLLFYLGHKILSGISPLEYLQTRSHELHST</sequence>
<protein>
    <submittedName>
        <fullName evidence="1">Uncharacterized protein</fullName>
    </submittedName>
</protein>
<name>A0A3D9BAG7_9FLAO</name>
<dbReference type="EMBL" id="QNVV01000001">
    <property type="protein sequence ID" value="REC50172.1"/>
    <property type="molecule type" value="Genomic_DNA"/>
</dbReference>
<evidence type="ECO:0000313" key="2">
    <source>
        <dbReference type="Proteomes" id="UP000256257"/>
    </source>
</evidence>
<gene>
    <name evidence="1" type="ORF">DRF67_01155</name>
</gene>